<reference evidence="3" key="1">
    <citation type="journal article" date="2019" name="Int. J. Syst. Evol. Microbiol.">
        <title>The Global Catalogue of Microorganisms (GCM) 10K type strain sequencing project: providing services to taxonomists for standard genome sequencing and annotation.</title>
        <authorList>
            <consortium name="The Broad Institute Genomics Platform"/>
            <consortium name="The Broad Institute Genome Sequencing Center for Infectious Disease"/>
            <person name="Wu L."/>
            <person name="Ma J."/>
        </authorList>
    </citation>
    <scope>NUCLEOTIDE SEQUENCE [LARGE SCALE GENOMIC DNA]</scope>
    <source>
        <strain evidence="3">JCM 18326</strain>
    </source>
</reference>
<dbReference type="InterPro" id="IPR036415">
    <property type="entry name" value="Lamin_tail_dom_sf"/>
</dbReference>
<organism evidence="2 3">
    <name type="scientific">Algivirga pacifica</name>
    <dbReference type="NCBI Taxonomy" id="1162670"/>
    <lineage>
        <taxon>Bacteria</taxon>
        <taxon>Pseudomonadati</taxon>
        <taxon>Bacteroidota</taxon>
        <taxon>Cytophagia</taxon>
        <taxon>Cytophagales</taxon>
        <taxon>Flammeovirgaceae</taxon>
        <taxon>Algivirga</taxon>
    </lineage>
</organism>
<gene>
    <name evidence="2" type="ORF">GCM10023331_15240</name>
</gene>
<evidence type="ECO:0000313" key="3">
    <source>
        <dbReference type="Proteomes" id="UP001500298"/>
    </source>
</evidence>
<dbReference type="SUPFAM" id="SSF74853">
    <property type="entry name" value="Lamin A/C globular tail domain"/>
    <property type="match status" value="1"/>
</dbReference>
<name>A0ABP9D7G2_9BACT</name>
<dbReference type="Pfam" id="PF00932">
    <property type="entry name" value="LTD"/>
    <property type="match status" value="1"/>
</dbReference>
<dbReference type="Gene3D" id="2.60.40.4070">
    <property type="match status" value="1"/>
</dbReference>
<feature type="domain" description="LTD" evidence="1">
    <location>
        <begin position="19"/>
        <end position="119"/>
    </location>
</feature>
<evidence type="ECO:0000313" key="2">
    <source>
        <dbReference type="EMBL" id="GAA4830878.1"/>
    </source>
</evidence>
<proteinExistence type="predicted"/>
<dbReference type="EMBL" id="BAABJX010000022">
    <property type="protein sequence ID" value="GAA4830878.1"/>
    <property type="molecule type" value="Genomic_DNA"/>
</dbReference>
<protein>
    <recommendedName>
        <fullName evidence="1">LTD domain-containing protein</fullName>
    </recommendedName>
</protein>
<evidence type="ECO:0000259" key="1">
    <source>
        <dbReference type="Pfam" id="PF00932"/>
    </source>
</evidence>
<comment type="caution">
    <text evidence="2">The sequence shown here is derived from an EMBL/GenBank/DDBJ whole genome shotgun (WGS) entry which is preliminary data.</text>
</comment>
<keyword evidence="3" id="KW-1185">Reference proteome</keyword>
<dbReference type="InterPro" id="IPR001322">
    <property type="entry name" value="Lamin_tail_dom"/>
</dbReference>
<sequence length="542" mass="60823">MNNVNKLFTRCEQLSTFESSLIISEIFFDPTPSKGLPEAEFLELYNRGEKSIQLSEYILWIDQKEASLPTYHLPPKSYLILCKSSEQSLWSKYGEVASPSKWNALKNTGATLTLKRGEKTVFSFHYNPKNFSTELQQGGISLEIIDPSACITDINWNGSIEAIGGTPGTKNSIHGVLDETIEIQDIQLTTPNTLSVQLNQPIQITSALSIDSAHPVDSIIQEQQIIYITFENPLKQSIPYQLHLNNIQTCSGEFTTLSIHWINPLEANTQDILLSEILFNPVKDAVDFIECFNPTMHYLQLSGWSIVNNKEVEVVIPRHTLAIAPKSYFILTSSEETLRNTHQNIPDSCLIIEFSLPAFYDEEGSVILKKGDSIAQHFAYQDDFHYPLLQNTEGVSLERIDFRESENDPSNWRSAAATIDFATPGETNSQQGNRSTPSDECVHAYPTVFTPGNNGIDDYVRIELPCLPTGSTINAKVFDRWGYEVAIIANNINAGSSATLRWDGQDQNQQLVTVGPYIVWIEAFNLQGVLKRWTTKVIVSYP</sequence>
<accession>A0ABP9D7G2</accession>
<dbReference type="Proteomes" id="UP001500298">
    <property type="component" value="Unassembled WGS sequence"/>
</dbReference>